<dbReference type="Pfam" id="PF00005">
    <property type="entry name" value="ABC_tran"/>
    <property type="match status" value="1"/>
</dbReference>
<dbReference type="SMART" id="SM00382">
    <property type="entry name" value="AAA"/>
    <property type="match status" value="1"/>
</dbReference>
<dbReference type="InterPro" id="IPR005116">
    <property type="entry name" value="Transp-assoc_OB_typ1"/>
</dbReference>
<dbReference type="PROSITE" id="PS50893">
    <property type="entry name" value="ABC_TRANSPORTER_2"/>
    <property type="match status" value="1"/>
</dbReference>
<feature type="domain" description="ABC transporter" evidence="3">
    <location>
        <begin position="1"/>
        <end position="234"/>
    </location>
</feature>
<dbReference type="InterPro" id="IPR003439">
    <property type="entry name" value="ABC_transporter-like_ATP-bd"/>
</dbReference>
<dbReference type="RefSeq" id="WP_137261068.1">
    <property type="nucleotide sequence ID" value="NZ_SZQL01000004.1"/>
</dbReference>
<organism evidence="4 5">
    <name type="scientific">Ilyomonas limi</name>
    <dbReference type="NCBI Taxonomy" id="2575867"/>
    <lineage>
        <taxon>Bacteria</taxon>
        <taxon>Pseudomonadati</taxon>
        <taxon>Bacteroidota</taxon>
        <taxon>Chitinophagia</taxon>
        <taxon>Chitinophagales</taxon>
        <taxon>Chitinophagaceae</taxon>
        <taxon>Ilyomonas</taxon>
    </lineage>
</organism>
<dbReference type="SUPFAM" id="SSF52540">
    <property type="entry name" value="P-loop containing nucleoside triphosphate hydrolases"/>
    <property type="match status" value="1"/>
</dbReference>
<evidence type="ECO:0000259" key="3">
    <source>
        <dbReference type="PROSITE" id="PS50893"/>
    </source>
</evidence>
<dbReference type="InterPro" id="IPR027417">
    <property type="entry name" value="P-loop_NTPase"/>
</dbReference>
<evidence type="ECO:0000313" key="5">
    <source>
        <dbReference type="Proteomes" id="UP000305848"/>
    </source>
</evidence>
<dbReference type="Pfam" id="PF03459">
    <property type="entry name" value="TOBE"/>
    <property type="match status" value="1"/>
</dbReference>
<keyword evidence="5" id="KW-1185">Reference proteome</keyword>
<keyword evidence="1" id="KW-0547">Nucleotide-binding</keyword>
<proteinExistence type="predicted"/>
<dbReference type="InterPro" id="IPR050334">
    <property type="entry name" value="Molybdenum_import_ModC"/>
</dbReference>
<dbReference type="InterPro" id="IPR003593">
    <property type="entry name" value="AAA+_ATPase"/>
</dbReference>
<gene>
    <name evidence="4" type="ORF">FC093_07155</name>
</gene>
<dbReference type="OrthoDB" id="9802264at2"/>
<dbReference type="Gene3D" id="3.40.50.300">
    <property type="entry name" value="P-loop containing nucleotide triphosphate hydrolases"/>
    <property type="match status" value="1"/>
</dbReference>
<name>A0A4U3L7N2_9BACT</name>
<protein>
    <submittedName>
        <fullName evidence="4">ATP-binding cassette domain-containing protein</fullName>
    </submittedName>
</protein>
<accession>A0A4U3L7N2</accession>
<dbReference type="Proteomes" id="UP000305848">
    <property type="component" value="Unassembled WGS sequence"/>
</dbReference>
<keyword evidence="2 4" id="KW-0067">ATP-binding</keyword>
<dbReference type="PANTHER" id="PTHR43514">
    <property type="entry name" value="ABC TRANSPORTER I FAMILY MEMBER 10"/>
    <property type="match status" value="1"/>
</dbReference>
<comment type="caution">
    <text evidence="4">The sequence shown here is derived from an EMBL/GenBank/DDBJ whole genome shotgun (WGS) entry which is preliminary data.</text>
</comment>
<dbReference type="GO" id="GO:0016887">
    <property type="term" value="F:ATP hydrolysis activity"/>
    <property type="evidence" value="ECO:0007669"/>
    <property type="project" value="InterPro"/>
</dbReference>
<dbReference type="AlphaFoldDB" id="A0A4U3L7N2"/>
<reference evidence="4 5" key="1">
    <citation type="submission" date="2019-05" db="EMBL/GenBank/DDBJ databases">
        <title>Panacibacter sp. strain 17mud1-8 Genome sequencing and assembly.</title>
        <authorList>
            <person name="Chhetri G."/>
        </authorList>
    </citation>
    <scope>NUCLEOTIDE SEQUENCE [LARGE SCALE GENOMIC DNA]</scope>
    <source>
        <strain evidence="4 5">17mud1-8</strain>
    </source>
</reference>
<dbReference type="PROSITE" id="PS00211">
    <property type="entry name" value="ABC_TRANSPORTER_1"/>
    <property type="match status" value="1"/>
</dbReference>
<evidence type="ECO:0000313" key="4">
    <source>
        <dbReference type="EMBL" id="TKK69846.1"/>
    </source>
</evidence>
<evidence type="ECO:0000256" key="1">
    <source>
        <dbReference type="ARBA" id="ARBA00022741"/>
    </source>
</evidence>
<dbReference type="InterPro" id="IPR017871">
    <property type="entry name" value="ABC_transporter-like_CS"/>
</dbReference>
<evidence type="ECO:0000256" key="2">
    <source>
        <dbReference type="ARBA" id="ARBA00022840"/>
    </source>
</evidence>
<dbReference type="PANTHER" id="PTHR43514:SF4">
    <property type="entry name" value="ABC TRANSPORTER I FAMILY MEMBER 10"/>
    <property type="match status" value="1"/>
</dbReference>
<dbReference type="EMBL" id="SZQL01000004">
    <property type="protein sequence ID" value="TKK69846.1"/>
    <property type="molecule type" value="Genomic_DNA"/>
</dbReference>
<dbReference type="GO" id="GO:0005524">
    <property type="term" value="F:ATP binding"/>
    <property type="evidence" value="ECO:0007669"/>
    <property type="project" value="UniProtKB-KW"/>
</dbReference>
<sequence>MIRINITKQLRLAHENTQLSIGTTIPSNTITAIYGPSGAGKTTLLKILAGLVQPEQGAVEVNGRIWLDTARRVCLPPQQRSIGFVFQEYALFPHMTVQQNLQFAAGKNGDKSYIDKLLHLVKMEAFIHAKPSQLSGGQQQRIALIRALVRKPQLLLLDEPLSALDDAMRHELRTELYHIQQQLQITTLLVSHDISEVYTLASNLIHLEHGKVVFQGEPQQLFGAASLSSTLQLTGEVLQVIPDGAIYTVEVLTGKNIIRVTAGEHDIAKLQTGDKVCLFVKAYTIALKKMNG</sequence>